<dbReference type="Proteomes" id="UP000887576">
    <property type="component" value="Unplaced"/>
</dbReference>
<evidence type="ECO:0000313" key="1">
    <source>
        <dbReference type="Proteomes" id="UP000887576"/>
    </source>
</evidence>
<proteinExistence type="predicted"/>
<name>A0AC34RMD1_9BILA</name>
<evidence type="ECO:0000313" key="2">
    <source>
        <dbReference type="WBParaSite" id="JU765_v2.g8320.t1"/>
    </source>
</evidence>
<protein>
    <submittedName>
        <fullName evidence="2">Uncharacterized protein</fullName>
    </submittedName>
</protein>
<accession>A0AC34RMD1</accession>
<organism evidence="1 2">
    <name type="scientific">Panagrolaimus sp. JU765</name>
    <dbReference type="NCBI Taxonomy" id="591449"/>
    <lineage>
        <taxon>Eukaryota</taxon>
        <taxon>Metazoa</taxon>
        <taxon>Ecdysozoa</taxon>
        <taxon>Nematoda</taxon>
        <taxon>Chromadorea</taxon>
        <taxon>Rhabditida</taxon>
        <taxon>Tylenchina</taxon>
        <taxon>Panagrolaimomorpha</taxon>
        <taxon>Panagrolaimoidea</taxon>
        <taxon>Panagrolaimidae</taxon>
        <taxon>Panagrolaimus</taxon>
    </lineage>
</organism>
<dbReference type="WBParaSite" id="JU765_v2.g8320.t1">
    <property type="protein sequence ID" value="JU765_v2.g8320.t1"/>
    <property type="gene ID" value="JU765_v2.g8320"/>
</dbReference>
<reference evidence="2" key="1">
    <citation type="submission" date="2022-11" db="UniProtKB">
        <authorList>
            <consortium name="WormBaseParasite"/>
        </authorList>
    </citation>
    <scope>IDENTIFICATION</scope>
</reference>
<sequence length="199" mass="22945">MAFNLRYIHSVTDIIITILGIFVDLFLIFIILKTKSVEIKKYSRITLQSIIVDIFLGILTFVTRPMVITFRSSESLIPSPIFRTTPEIGILMIYFWIGALFFAIYTVPISFYYRYRIICQKQSFSFARQIILLFIAGILSTTMAIHSYYAYRIRTKAATGVWIYVTNELTEQFGDPENGNNDDHVNIAGLVGTVRILWI</sequence>